<feature type="domain" description="YcaO" evidence="1">
    <location>
        <begin position="460"/>
        <end position="796"/>
    </location>
</feature>
<dbReference type="RefSeq" id="WP_233727476.1">
    <property type="nucleotide sequence ID" value="NZ_JAJVCN010000002.1"/>
</dbReference>
<evidence type="ECO:0000259" key="1">
    <source>
        <dbReference type="PROSITE" id="PS51664"/>
    </source>
</evidence>
<sequence length="796" mass="86893">MSTFVSPVGVQFGERDASLADAWQHGLAAAAELGLTVHVRPVPAEEPGAWRCTLYRDGDPVGVGFGEGQADVAEVGALYEALEHHVFSAVPDSPQARTAHEVGDTQDAALALLLEGPDEPVSCIQYRSLITGDERDVPLFLFNPNYLNDPNETYDYTALSRYSCNDGWAAGTTATEAIVHALNEAIERDAMSLLLIDQFLAAHPHPLRVVDPATLSADLHDLWLSAQTQLSSPVWLLEMPSDLSVPVFWAYTPVKEPGQPPMVRGSGASLSWRCAIERALTELIQNHSIAKTEPELLAPRRVWTESYPALHQAHLADFTERLVTATVVPFIDSVAPDTPQGHLVTLVELLRSRGFDVLVWERYVSRHLAVLNVFVPGLERFDMVTTDGQVVVPGPRGRALLRTGQAGERVTTLDRAASHGWAAVAELGLTAEIHPVPHDDPVAWHCRLYRDERPTQYGMGTGKGAPEAAKTGAVFEALEHHISLQSPSQDQVVMRAAKDIVVQDAGRTTALTLLSDGEVGCARYVSLVNGASRNVPLFLSIPDYEDSYDYSTVARYSSNNGWAAGVDVVEAIVHAINETIERDAMSLLLIEQFLTPSKALRVLDTRTLPTDLAQLHIEAEARLKQPVWLLDMTTDLGVAAYWAYTPAAAGQPATIRGCGASLSAHYAVERALTELIQLHTTARHKPDLIPKSAVWTEPYPALHRCYLADFSTRMTEAREVAFASPPHPATPQGHLDTLVHRLSRHGCDVLVWERYVSANLAVLNVFIPGAENFMAVTDGQVVIPGRRGRRHMAAAH</sequence>
<keyword evidence="3" id="KW-1185">Reference proteome</keyword>
<dbReference type="Gene3D" id="3.30.1330.230">
    <property type="match status" value="2"/>
</dbReference>
<reference evidence="2 3" key="1">
    <citation type="submission" date="2021-12" db="EMBL/GenBank/DDBJ databases">
        <title>Genome sequence of Kibdelosporangium philippinense ATCC 49844.</title>
        <authorList>
            <person name="Fedorov E.A."/>
            <person name="Omeragic M."/>
            <person name="Shalygina K.F."/>
            <person name="Maclea K.S."/>
        </authorList>
    </citation>
    <scope>NUCLEOTIDE SEQUENCE [LARGE SCALE GENOMIC DNA]</scope>
    <source>
        <strain evidence="2 3">ATCC 49844</strain>
    </source>
</reference>
<dbReference type="Gene3D" id="3.30.160.660">
    <property type="match status" value="1"/>
</dbReference>
<dbReference type="PANTHER" id="PTHR37809">
    <property type="entry name" value="RIBOSOMAL PROTEIN S12 METHYLTHIOTRANSFERASE ACCESSORY FACTOR YCAO"/>
    <property type="match status" value="1"/>
</dbReference>
<proteinExistence type="predicted"/>
<gene>
    <name evidence="2" type="ORF">LWC34_24455</name>
</gene>
<protein>
    <submittedName>
        <fullName evidence="2">YcaO-like family protein</fullName>
    </submittedName>
</protein>
<evidence type="ECO:0000313" key="3">
    <source>
        <dbReference type="Proteomes" id="UP001521150"/>
    </source>
</evidence>
<feature type="domain" description="YcaO" evidence="1">
    <location>
        <begin position="62"/>
        <end position="441"/>
    </location>
</feature>
<accession>A0ABS8ZHJ7</accession>
<comment type="caution">
    <text evidence="2">The sequence shown here is derived from an EMBL/GenBank/DDBJ whole genome shotgun (WGS) entry which is preliminary data.</text>
</comment>
<name>A0ABS8ZHJ7_9PSEU</name>
<dbReference type="Pfam" id="PF02624">
    <property type="entry name" value="YcaO"/>
    <property type="match status" value="2"/>
</dbReference>
<dbReference type="PANTHER" id="PTHR37809:SF1">
    <property type="entry name" value="RIBOSOMAL PROTEIN S12 METHYLTHIOTRANSFERASE ACCESSORY FACTOR YCAO"/>
    <property type="match status" value="1"/>
</dbReference>
<dbReference type="PROSITE" id="PS51664">
    <property type="entry name" value="YCAO"/>
    <property type="match status" value="2"/>
</dbReference>
<organism evidence="2 3">
    <name type="scientific">Kibdelosporangium philippinense</name>
    <dbReference type="NCBI Taxonomy" id="211113"/>
    <lineage>
        <taxon>Bacteria</taxon>
        <taxon>Bacillati</taxon>
        <taxon>Actinomycetota</taxon>
        <taxon>Actinomycetes</taxon>
        <taxon>Pseudonocardiales</taxon>
        <taxon>Pseudonocardiaceae</taxon>
        <taxon>Kibdelosporangium</taxon>
    </lineage>
</organism>
<evidence type="ECO:0000313" key="2">
    <source>
        <dbReference type="EMBL" id="MCE7005958.1"/>
    </source>
</evidence>
<dbReference type="InterPro" id="IPR003776">
    <property type="entry name" value="YcaO-like_dom"/>
</dbReference>
<dbReference type="Proteomes" id="UP001521150">
    <property type="component" value="Unassembled WGS sequence"/>
</dbReference>
<dbReference type="Gene3D" id="3.30.40.250">
    <property type="match status" value="1"/>
</dbReference>
<dbReference type="EMBL" id="JAJVCN010000002">
    <property type="protein sequence ID" value="MCE7005958.1"/>
    <property type="molecule type" value="Genomic_DNA"/>
</dbReference>